<accession>A0A381SY93</accession>
<sequence>MLKGSPLVKNIISALILLNLGFFNSPIFASEYRVGLSMHDMERRIEGGAALSIEKIFDRPTWWHEFAGRPHLGTQISLANNTHLFYFGSTWNLFQKGKFSGELAFGGAIHTGNEEIKNGELGYGCKANFRELIAFGYDINDKQKIQFSAQHMSNGSLCDPNQGLTTVGIRFAWKID</sequence>
<proteinExistence type="predicted"/>
<dbReference type="Pfam" id="PF09411">
    <property type="entry name" value="PagL"/>
    <property type="match status" value="1"/>
</dbReference>
<organism evidence="1">
    <name type="scientific">marine metagenome</name>
    <dbReference type="NCBI Taxonomy" id="408172"/>
    <lineage>
        <taxon>unclassified sequences</taxon>
        <taxon>metagenomes</taxon>
        <taxon>ecological metagenomes</taxon>
    </lineage>
</organism>
<reference evidence="1" key="1">
    <citation type="submission" date="2018-05" db="EMBL/GenBank/DDBJ databases">
        <authorList>
            <person name="Lanie J.A."/>
            <person name="Ng W.-L."/>
            <person name="Kazmierczak K.M."/>
            <person name="Andrzejewski T.M."/>
            <person name="Davidsen T.M."/>
            <person name="Wayne K.J."/>
            <person name="Tettelin H."/>
            <person name="Glass J.I."/>
            <person name="Rusch D."/>
            <person name="Podicherti R."/>
            <person name="Tsui H.-C.T."/>
            <person name="Winkler M.E."/>
        </authorList>
    </citation>
    <scope>NUCLEOTIDE SEQUENCE</scope>
</reference>
<dbReference type="EMBL" id="UINC01003751">
    <property type="protein sequence ID" value="SVA08946.1"/>
    <property type="molecule type" value="Genomic_DNA"/>
</dbReference>
<evidence type="ECO:0000313" key="1">
    <source>
        <dbReference type="EMBL" id="SVA08946.1"/>
    </source>
</evidence>
<protein>
    <recommendedName>
        <fullName evidence="2">Acyloxyacyl hydrolase</fullName>
    </recommendedName>
</protein>
<evidence type="ECO:0008006" key="2">
    <source>
        <dbReference type="Google" id="ProtNLM"/>
    </source>
</evidence>
<dbReference type="AlphaFoldDB" id="A0A381SY93"/>
<gene>
    <name evidence="1" type="ORF">METZ01_LOCUS61800</name>
</gene>
<name>A0A381SY93_9ZZZZ</name>
<dbReference type="InterPro" id="IPR018550">
    <property type="entry name" value="Lipid-A_deacylase-rel"/>
</dbReference>
<dbReference type="Gene3D" id="2.40.160.20">
    <property type="match status" value="1"/>
</dbReference>